<dbReference type="OrthoDB" id="408848at2759"/>
<evidence type="ECO:0000256" key="2">
    <source>
        <dbReference type="PROSITE-ProRule" id="PRU00708"/>
    </source>
</evidence>
<dbReference type="Gene3D" id="3.40.50.150">
    <property type="entry name" value="Vaccinia Virus protein VP39"/>
    <property type="match status" value="1"/>
</dbReference>
<gene>
    <name evidence="3" type="ORF">SNAT2548_LOCUS2111</name>
</gene>
<evidence type="ECO:0000313" key="4">
    <source>
        <dbReference type="Proteomes" id="UP000604046"/>
    </source>
</evidence>
<dbReference type="Gene3D" id="1.25.40.10">
    <property type="entry name" value="Tetratricopeptide repeat domain"/>
    <property type="match status" value="2"/>
</dbReference>
<dbReference type="Pfam" id="PF13041">
    <property type="entry name" value="PPR_2"/>
    <property type="match status" value="1"/>
</dbReference>
<comment type="caution">
    <text evidence="3">The sequence shown here is derived from an EMBL/GenBank/DDBJ whole genome shotgun (WGS) entry which is preliminary data.</text>
</comment>
<accession>A0A812HWB9</accession>
<name>A0A812HWB9_9DINO</name>
<dbReference type="EMBL" id="CAJNDS010000117">
    <property type="protein sequence ID" value="CAE6964447.1"/>
    <property type="molecule type" value="Genomic_DNA"/>
</dbReference>
<evidence type="ECO:0000256" key="1">
    <source>
        <dbReference type="ARBA" id="ARBA00022737"/>
    </source>
</evidence>
<dbReference type="PANTHER" id="PTHR47933:SF11">
    <property type="entry name" value="PENTATRICOPEPTIDE REPEAT-CONTAINING PROTEIN 2"/>
    <property type="match status" value="1"/>
</dbReference>
<evidence type="ECO:0008006" key="5">
    <source>
        <dbReference type="Google" id="ProtNLM"/>
    </source>
</evidence>
<dbReference type="PROSITE" id="PS51375">
    <property type="entry name" value="PPR"/>
    <property type="match status" value="4"/>
</dbReference>
<feature type="repeat" description="PPR" evidence="2">
    <location>
        <begin position="156"/>
        <end position="190"/>
    </location>
</feature>
<dbReference type="InterPro" id="IPR007473">
    <property type="entry name" value="RlmJ"/>
</dbReference>
<dbReference type="Pfam" id="PF01535">
    <property type="entry name" value="PPR"/>
    <property type="match status" value="2"/>
</dbReference>
<keyword evidence="1" id="KW-0677">Repeat</keyword>
<sequence>MQTVHAATVARVQKPPRHGTYERAAKGVLEDLQRQLPIDQSMFARYGAQGPGPKETTYLLRKLAREGGRGIAEKVFVQLRQMGCEVNVFHFNTLLAAHAAAGSWLRCCALLGEMASRTSPDIYTYGTLVNACEKGSAWIAALGVLVAMESGRFRPDTVTCNSAISACEKSGEWAQALGVLREMIAKEVQIDTVSCSAVISACEKASQWDWALHQLGRMRELSIESNAITHSAAISACEVEDAWPRAVLLFDELRQAGAELDTFSWTALLCAFEKGQRWQESLQVLQDMPSQDALPTLVTYNSALLACAHGKQWRMALQILSEQQSHGLELDSISFYKAMDACSAGSEWERALRLLEDMMESNIDGLKVQAKPCYDHQLQAGSALDCFKHLVLASLLERMAQEPQSFTYADTHAGWGLYDLSALEVTIHQNHLYGITALVENGKKSPQCTIQHFLTALRSLNGVNGEAELRRCLGSPGLALRWLRPQDKAVFFEVASHVHAALQRNLQELNAWLEKPRVEVLRQNSYTLTPEAISRNFQGRGLVLIDSPYEPYTEYLAWNLSLLRSLRRSWPSSCVAVWYPAFNPEQTTSLYHRAKDLQVGDVLVAEMNVTLEGSEALASSGVLLVNAPPEIENELGEMLSELGQLLSLKQGTAVTSAVFWL</sequence>
<dbReference type="InterPro" id="IPR002885">
    <property type="entry name" value="PPR_rpt"/>
</dbReference>
<dbReference type="AlphaFoldDB" id="A0A812HWB9"/>
<dbReference type="Pfam" id="PF04378">
    <property type="entry name" value="RsmJ"/>
    <property type="match status" value="1"/>
</dbReference>
<evidence type="ECO:0000313" key="3">
    <source>
        <dbReference type="EMBL" id="CAE6964447.1"/>
    </source>
</evidence>
<feature type="repeat" description="PPR" evidence="2">
    <location>
        <begin position="296"/>
        <end position="330"/>
    </location>
</feature>
<dbReference type="SUPFAM" id="SSF53335">
    <property type="entry name" value="S-adenosyl-L-methionine-dependent methyltransferases"/>
    <property type="match status" value="1"/>
</dbReference>
<dbReference type="InterPro" id="IPR029063">
    <property type="entry name" value="SAM-dependent_MTases_sf"/>
</dbReference>
<dbReference type="GO" id="GO:0008649">
    <property type="term" value="F:rRNA methyltransferase activity"/>
    <property type="evidence" value="ECO:0007669"/>
    <property type="project" value="InterPro"/>
</dbReference>
<reference evidence="3" key="1">
    <citation type="submission" date="2021-02" db="EMBL/GenBank/DDBJ databases">
        <authorList>
            <person name="Dougan E. K."/>
            <person name="Rhodes N."/>
            <person name="Thang M."/>
            <person name="Chan C."/>
        </authorList>
    </citation>
    <scope>NUCLEOTIDE SEQUENCE</scope>
</reference>
<keyword evidence="4" id="KW-1185">Reference proteome</keyword>
<dbReference type="PANTHER" id="PTHR47933">
    <property type="entry name" value="PENTATRICOPEPTIDE REPEAT-CONTAINING PROTEIN 1, MITOCHONDRIAL"/>
    <property type="match status" value="1"/>
</dbReference>
<dbReference type="GO" id="GO:0070475">
    <property type="term" value="P:rRNA base methylation"/>
    <property type="evidence" value="ECO:0007669"/>
    <property type="project" value="InterPro"/>
</dbReference>
<feature type="repeat" description="PPR" evidence="2">
    <location>
        <begin position="261"/>
        <end position="295"/>
    </location>
</feature>
<dbReference type="GO" id="GO:0003729">
    <property type="term" value="F:mRNA binding"/>
    <property type="evidence" value="ECO:0007669"/>
    <property type="project" value="TreeGrafter"/>
</dbReference>
<protein>
    <recommendedName>
        <fullName evidence="5">Pentatricopeptide repeat-containing protein, chloroplastic</fullName>
    </recommendedName>
</protein>
<dbReference type="NCBIfam" id="TIGR00756">
    <property type="entry name" value="PPR"/>
    <property type="match status" value="1"/>
</dbReference>
<dbReference type="Pfam" id="PF13812">
    <property type="entry name" value="PPR_3"/>
    <property type="match status" value="1"/>
</dbReference>
<dbReference type="InterPro" id="IPR011990">
    <property type="entry name" value="TPR-like_helical_dom_sf"/>
</dbReference>
<organism evidence="3 4">
    <name type="scientific">Symbiodinium natans</name>
    <dbReference type="NCBI Taxonomy" id="878477"/>
    <lineage>
        <taxon>Eukaryota</taxon>
        <taxon>Sar</taxon>
        <taxon>Alveolata</taxon>
        <taxon>Dinophyceae</taxon>
        <taxon>Suessiales</taxon>
        <taxon>Symbiodiniaceae</taxon>
        <taxon>Symbiodinium</taxon>
    </lineage>
</organism>
<feature type="repeat" description="PPR" evidence="2">
    <location>
        <begin position="121"/>
        <end position="155"/>
    </location>
</feature>
<proteinExistence type="predicted"/>
<dbReference type="InterPro" id="IPR051240">
    <property type="entry name" value="Mito_RNA-Proc/Resp"/>
</dbReference>
<dbReference type="Proteomes" id="UP000604046">
    <property type="component" value="Unassembled WGS sequence"/>
</dbReference>